<evidence type="ECO:0000256" key="11">
    <source>
        <dbReference type="ARBA" id="ARBA00023136"/>
    </source>
</evidence>
<evidence type="ECO:0000256" key="5">
    <source>
        <dbReference type="ARBA" id="ARBA00022519"/>
    </source>
</evidence>
<keyword evidence="11 12" id="KW-0472">Membrane</keyword>
<sequence length="496" mass="54161">MPRTLSNGRPRYHRYAGVQRIMGILLMVFSLSMLPPLAMDLFWAEETTTPFLGGLWITLTTGALLWWPVRHERSELKVRDGFLITTLFWAVLGLFGSIPFYFSDEGWHSISEAVFESVSGLTTTGSTTIANGLDELPHSLKYYRSQLHWLGGMGIVVLAVAVLPMLGVGGMGLYKAETPGVMKDAKLTPRITSTARALWLVYLALTIACGLAYWWAGMTPFDALCHAFSTIANGGFSTHDNSIGHYGTLRVELVAMFFMLVGATNFALHYIAFSRRSLGSYLRDGEFRVFLSLYFAMGVLVCVPLILAGPYDDPLTAVRHGMFQVIAYGSTAGFATDNPTTWPMYVPLLLVMCTFMMCCGGSTGGGVKVVRLMLFVRQAFRELKLLVHPNAEVSIKLDGKVVPNDVVYAVGGFFSVYIGMTLALTGLMLTTGMDGITAFSAVAASINNAGPGLGEVSANVATVTPFGKWVLIFAMLAGRLEVFTLLVLFTPAFWRR</sequence>
<evidence type="ECO:0000256" key="3">
    <source>
        <dbReference type="ARBA" id="ARBA00022448"/>
    </source>
</evidence>
<evidence type="ECO:0000256" key="6">
    <source>
        <dbReference type="ARBA" id="ARBA00022538"/>
    </source>
</evidence>
<feature type="transmembrane region" description="Helical" evidence="14">
    <location>
        <begin position="253"/>
        <end position="273"/>
    </location>
</feature>
<evidence type="ECO:0000313" key="16">
    <source>
        <dbReference type="Proteomes" id="UP000238220"/>
    </source>
</evidence>
<reference evidence="15 16" key="1">
    <citation type="submission" date="2018-02" db="EMBL/GenBank/DDBJ databases">
        <title>Genome sequencing of Solimonas sp. HR-BB.</title>
        <authorList>
            <person name="Lee Y."/>
            <person name="Jeon C.O."/>
        </authorList>
    </citation>
    <scope>NUCLEOTIDE SEQUENCE [LARGE SCALE GENOMIC DNA]</scope>
    <source>
        <strain evidence="15 16">HR-BB</strain>
    </source>
</reference>
<keyword evidence="13" id="KW-0479">Metal-binding</keyword>
<comment type="function">
    <text evidence="12">Low-affinity potassium transport system. Interacts with Trk system potassium uptake protein TrkA.</text>
</comment>
<keyword evidence="16" id="KW-1185">Reference proteome</keyword>
<feature type="transmembrane region" description="Helical" evidence="14">
    <location>
        <begin position="51"/>
        <end position="69"/>
    </location>
</feature>
<evidence type="ECO:0000256" key="4">
    <source>
        <dbReference type="ARBA" id="ARBA00022475"/>
    </source>
</evidence>
<evidence type="ECO:0000256" key="14">
    <source>
        <dbReference type="SAM" id="Phobius"/>
    </source>
</evidence>
<evidence type="ECO:0000313" key="15">
    <source>
        <dbReference type="EMBL" id="PPE74922.1"/>
    </source>
</evidence>
<organism evidence="15 16">
    <name type="scientific">Solimonas fluminis</name>
    <dbReference type="NCBI Taxonomy" id="2086571"/>
    <lineage>
        <taxon>Bacteria</taxon>
        <taxon>Pseudomonadati</taxon>
        <taxon>Pseudomonadota</taxon>
        <taxon>Gammaproteobacteria</taxon>
        <taxon>Nevskiales</taxon>
        <taxon>Nevskiaceae</taxon>
        <taxon>Solimonas</taxon>
    </lineage>
</organism>
<feature type="transmembrane region" description="Helical" evidence="14">
    <location>
        <begin position="149"/>
        <end position="174"/>
    </location>
</feature>
<proteinExistence type="inferred from homology"/>
<keyword evidence="4 12" id="KW-1003">Cell membrane</keyword>
<evidence type="ECO:0000256" key="7">
    <source>
        <dbReference type="ARBA" id="ARBA00022692"/>
    </source>
</evidence>
<feature type="transmembrane region" description="Helical" evidence="14">
    <location>
        <begin position="285"/>
        <end position="307"/>
    </location>
</feature>
<keyword evidence="5 12" id="KW-0997">Cell inner membrane</keyword>
<keyword evidence="10 12" id="KW-0406">Ion transport</keyword>
<protein>
    <recommendedName>
        <fullName evidence="12">Trk system potassium uptake protein</fullName>
    </recommendedName>
</protein>
<comment type="similarity">
    <text evidence="2 12">Belongs to the TrkH potassium transport family.</text>
</comment>
<keyword evidence="3 12" id="KW-0813">Transport</keyword>
<keyword evidence="7 14" id="KW-0812">Transmembrane</keyword>
<evidence type="ECO:0000256" key="12">
    <source>
        <dbReference type="PIRNR" id="PIRNR006247"/>
    </source>
</evidence>
<feature type="binding site" evidence="13">
    <location>
        <position position="234"/>
    </location>
    <ligand>
        <name>K(+)</name>
        <dbReference type="ChEBI" id="CHEBI:29103"/>
    </ligand>
</feature>
<evidence type="ECO:0000256" key="13">
    <source>
        <dbReference type="PIRSR" id="PIRSR006247-1"/>
    </source>
</evidence>
<evidence type="ECO:0000256" key="1">
    <source>
        <dbReference type="ARBA" id="ARBA00004429"/>
    </source>
</evidence>
<feature type="transmembrane region" description="Helical" evidence="14">
    <location>
        <begin position="81"/>
        <end position="102"/>
    </location>
</feature>
<comment type="caution">
    <text evidence="15">The sequence shown here is derived from an EMBL/GenBank/DDBJ whole genome shotgun (WGS) entry which is preliminary data.</text>
</comment>
<feature type="transmembrane region" description="Helical" evidence="14">
    <location>
        <begin position="21"/>
        <end position="39"/>
    </location>
</feature>
<evidence type="ECO:0000256" key="2">
    <source>
        <dbReference type="ARBA" id="ARBA00009137"/>
    </source>
</evidence>
<dbReference type="AlphaFoldDB" id="A0A2S5TJ05"/>
<keyword evidence="9 14" id="KW-1133">Transmembrane helix</keyword>
<evidence type="ECO:0000256" key="8">
    <source>
        <dbReference type="ARBA" id="ARBA00022958"/>
    </source>
</evidence>
<name>A0A2S5TJ05_9GAMM</name>
<dbReference type="Pfam" id="PF02386">
    <property type="entry name" value="TrkH"/>
    <property type="match status" value="1"/>
</dbReference>
<dbReference type="RefSeq" id="WP_104229149.1">
    <property type="nucleotide sequence ID" value="NZ_PSNW01000002.1"/>
</dbReference>
<dbReference type="PIRSF" id="PIRSF006247">
    <property type="entry name" value="TrkH"/>
    <property type="match status" value="1"/>
</dbReference>
<dbReference type="PANTHER" id="PTHR32024:SF2">
    <property type="entry name" value="TRK SYSTEM POTASSIUM UPTAKE PROTEIN TRKG-RELATED"/>
    <property type="match status" value="1"/>
</dbReference>
<dbReference type="GO" id="GO:0005886">
    <property type="term" value="C:plasma membrane"/>
    <property type="evidence" value="ECO:0007669"/>
    <property type="project" value="UniProtKB-SubCell"/>
</dbReference>
<feature type="binding site" evidence="13">
    <location>
        <position position="332"/>
    </location>
    <ligand>
        <name>K(+)</name>
        <dbReference type="ChEBI" id="CHEBI:29103"/>
    </ligand>
</feature>
<dbReference type="GO" id="GO:0015379">
    <property type="term" value="F:potassium:chloride symporter activity"/>
    <property type="evidence" value="ECO:0007669"/>
    <property type="project" value="InterPro"/>
</dbReference>
<dbReference type="EMBL" id="PSNW01000002">
    <property type="protein sequence ID" value="PPE74922.1"/>
    <property type="molecule type" value="Genomic_DNA"/>
</dbReference>
<feature type="transmembrane region" description="Helical" evidence="14">
    <location>
        <begin position="469"/>
        <end position="494"/>
    </location>
</feature>
<dbReference type="InterPro" id="IPR003445">
    <property type="entry name" value="Cat_transpt"/>
</dbReference>
<keyword evidence="6 12" id="KW-0633">Potassium transport</keyword>
<dbReference type="PANTHER" id="PTHR32024">
    <property type="entry name" value="TRK SYSTEM POTASSIUM UPTAKE PROTEIN TRKG-RELATED"/>
    <property type="match status" value="1"/>
</dbReference>
<accession>A0A2S5TJ05</accession>
<dbReference type="OrthoDB" id="9810952at2"/>
<dbReference type="Proteomes" id="UP000238220">
    <property type="component" value="Unassembled WGS sequence"/>
</dbReference>
<dbReference type="GO" id="GO:0046872">
    <property type="term" value="F:metal ion binding"/>
    <property type="evidence" value="ECO:0007669"/>
    <property type="project" value="UniProtKB-KW"/>
</dbReference>
<evidence type="ECO:0000256" key="10">
    <source>
        <dbReference type="ARBA" id="ARBA00023065"/>
    </source>
</evidence>
<dbReference type="InterPro" id="IPR004772">
    <property type="entry name" value="TrkH"/>
</dbReference>
<feature type="transmembrane region" description="Helical" evidence="14">
    <location>
        <begin position="406"/>
        <end position="429"/>
    </location>
</feature>
<feature type="binding site" evidence="13">
    <location>
        <position position="123"/>
    </location>
    <ligand>
        <name>K(+)</name>
        <dbReference type="ChEBI" id="CHEBI:29103"/>
    </ligand>
</feature>
<feature type="transmembrane region" description="Helical" evidence="14">
    <location>
        <begin position="344"/>
        <end position="367"/>
    </location>
</feature>
<feature type="binding site" evidence="13">
    <location>
        <position position="331"/>
    </location>
    <ligand>
        <name>K(+)</name>
        <dbReference type="ChEBI" id="CHEBI:29103"/>
    </ligand>
</feature>
<gene>
    <name evidence="15" type="ORF">C3942_04390</name>
</gene>
<feature type="binding site" evidence="13">
    <location>
        <position position="448"/>
    </location>
    <ligand>
        <name>K(+)</name>
        <dbReference type="ChEBI" id="CHEBI:29103"/>
    </ligand>
</feature>
<evidence type="ECO:0000256" key="9">
    <source>
        <dbReference type="ARBA" id="ARBA00022989"/>
    </source>
</evidence>
<comment type="subcellular location">
    <subcellularLocation>
        <location evidence="1 12">Cell inner membrane</location>
        <topology evidence="1 12">Multi-pass membrane protein</topology>
    </subcellularLocation>
</comment>
<feature type="binding site" evidence="13">
    <location>
        <position position="124"/>
    </location>
    <ligand>
        <name>K(+)</name>
        <dbReference type="ChEBI" id="CHEBI:29103"/>
    </ligand>
</feature>
<feature type="transmembrane region" description="Helical" evidence="14">
    <location>
        <begin position="195"/>
        <end position="216"/>
    </location>
</feature>
<keyword evidence="8 12" id="KW-0630">Potassium</keyword>